<keyword evidence="2 4" id="KW-0694">RNA-binding</keyword>
<evidence type="ECO:0000259" key="6">
    <source>
        <dbReference type="PROSITE" id="PS50102"/>
    </source>
</evidence>
<dbReference type="InterPro" id="IPR000504">
    <property type="entry name" value="RRM_dom"/>
</dbReference>
<keyword evidence="3" id="KW-0539">Nucleus</keyword>
<dbReference type="GO" id="GO:0003723">
    <property type="term" value="F:RNA binding"/>
    <property type="evidence" value="ECO:0007669"/>
    <property type="project" value="UniProtKB-UniRule"/>
</dbReference>
<reference evidence="7" key="1">
    <citation type="submission" date="2022-01" db="EMBL/GenBank/DDBJ databases">
        <authorList>
            <person name="King R."/>
        </authorList>
    </citation>
    <scope>NUCLEOTIDE SEQUENCE</scope>
</reference>
<evidence type="ECO:0000313" key="7">
    <source>
        <dbReference type="EMBL" id="CAG9836939.1"/>
    </source>
</evidence>
<dbReference type="PROSITE" id="PS50102">
    <property type="entry name" value="RRM"/>
    <property type="match status" value="1"/>
</dbReference>
<dbReference type="SUPFAM" id="SSF54928">
    <property type="entry name" value="RNA-binding domain, RBD"/>
    <property type="match status" value="1"/>
</dbReference>
<gene>
    <name evidence="7" type="ORF">DIABBA_LOCUS9976</name>
</gene>
<sequence>MTKTRAAEVLSLEKSKQKEVVKETKQIKKKIKDGTITVKGTKKALISDQEKKRGLIFISHLPHGFYEDELKKYFTQFGKVSNVIVCRSGKTGNSKGYGYVEFLNPEVAKIAAETMNNYLMFKKRITANFVAPEKRPKGLFMGRPNTITRYSTKVRREKQYQVNIKLNPKNHAKRTANRLTKINKKLEWLKNAGVETSFTPANLEITQENSVPRVSNTHEELEFDSDIELKIPVKKSKSAVTTSKNSPKVLSSKASKSNKKLNKSVLSESEKTPLIKKKLSKPSKTNTKEGDSPPADKMKKKNKLSKGITKKSKKPEPINTQTVKKIARELIKKRGSSLLGLPVEVSNSKTIKKKLSKK</sequence>
<feature type="region of interest" description="Disordered" evidence="5">
    <location>
        <begin position="235"/>
        <end position="321"/>
    </location>
</feature>
<organism evidence="7 8">
    <name type="scientific">Diabrotica balteata</name>
    <name type="common">Banded cucumber beetle</name>
    <dbReference type="NCBI Taxonomy" id="107213"/>
    <lineage>
        <taxon>Eukaryota</taxon>
        <taxon>Metazoa</taxon>
        <taxon>Ecdysozoa</taxon>
        <taxon>Arthropoda</taxon>
        <taxon>Hexapoda</taxon>
        <taxon>Insecta</taxon>
        <taxon>Pterygota</taxon>
        <taxon>Neoptera</taxon>
        <taxon>Endopterygota</taxon>
        <taxon>Coleoptera</taxon>
        <taxon>Polyphaga</taxon>
        <taxon>Cucujiformia</taxon>
        <taxon>Chrysomeloidea</taxon>
        <taxon>Chrysomelidae</taxon>
        <taxon>Galerucinae</taxon>
        <taxon>Diabroticina</taxon>
        <taxon>Diabroticites</taxon>
        <taxon>Diabrotica</taxon>
    </lineage>
</organism>
<dbReference type="AlphaFoldDB" id="A0A9N9XD78"/>
<evidence type="ECO:0000256" key="3">
    <source>
        <dbReference type="ARBA" id="ARBA00023242"/>
    </source>
</evidence>
<evidence type="ECO:0000256" key="1">
    <source>
        <dbReference type="ARBA" id="ARBA00004604"/>
    </source>
</evidence>
<proteinExistence type="predicted"/>
<dbReference type="SMART" id="SM00360">
    <property type="entry name" value="RRM"/>
    <property type="match status" value="1"/>
</dbReference>
<evidence type="ECO:0000256" key="5">
    <source>
        <dbReference type="SAM" id="MobiDB-lite"/>
    </source>
</evidence>
<dbReference type="InterPro" id="IPR012677">
    <property type="entry name" value="Nucleotide-bd_a/b_plait_sf"/>
</dbReference>
<dbReference type="CDD" id="cd12307">
    <property type="entry name" value="RRM_NIFK_like"/>
    <property type="match status" value="1"/>
</dbReference>
<evidence type="ECO:0000256" key="2">
    <source>
        <dbReference type="ARBA" id="ARBA00022884"/>
    </source>
</evidence>
<dbReference type="GO" id="GO:0005730">
    <property type="term" value="C:nucleolus"/>
    <property type="evidence" value="ECO:0007669"/>
    <property type="project" value="UniProtKB-SubCell"/>
</dbReference>
<dbReference type="PANTHER" id="PTHR46754">
    <property type="entry name" value="MKI67 FHA DOMAIN-INTERACTING NUCLEOLAR PHOSPHOPROTEIN"/>
    <property type="match status" value="1"/>
</dbReference>
<feature type="compositionally biased region" description="Low complexity" evidence="5">
    <location>
        <begin position="238"/>
        <end position="255"/>
    </location>
</feature>
<name>A0A9N9XD78_DIABA</name>
<dbReference type="Proteomes" id="UP001153709">
    <property type="component" value="Chromosome 6"/>
</dbReference>
<accession>A0A9N9XD78</accession>
<feature type="compositionally biased region" description="Basic residues" evidence="5">
    <location>
        <begin position="298"/>
        <end position="313"/>
    </location>
</feature>
<protein>
    <recommendedName>
        <fullName evidence="6">RRM domain-containing protein</fullName>
    </recommendedName>
</protein>
<keyword evidence="8" id="KW-1185">Reference proteome</keyword>
<dbReference type="Pfam" id="PF00076">
    <property type="entry name" value="RRM_1"/>
    <property type="match status" value="1"/>
</dbReference>
<feature type="compositionally biased region" description="Basic and acidic residues" evidence="5">
    <location>
        <begin position="286"/>
        <end position="297"/>
    </location>
</feature>
<evidence type="ECO:0000313" key="8">
    <source>
        <dbReference type="Proteomes" id="UP001153709"/>
    </source>
</evidence>
<dbReference type="OrthoDB" id="21467at2759"/>
<dbReference type="EMBL" id="OU898281">
    <property type="protein sequence ID" value="CAG9836939.1"/>
    <property type="molecule type" value="Genomic_DNA"/>
</dbReference>
<feature type="domain" description="RRM" evidence="6">
    <location>
        <begin position="54"/>
        <end position="132"/>
    </location>
</feature>
<evidence type="ECO:0000256" key="4">
    <source>
        <dbReference type="PROSITE-ProRule" id="PRU00176"/>
    </source>
</evidence>
<dbReference type="Gene3D" id="3.30.70.330">
    <property type="match status" value="1"/>
</dbReference>
<comment type="subcellular location">
    <subcellularLocation>
        <location evidence="1">Nucleus</location>
        <location evidence="1">Nucleolus</location>
    </subcellularLocation>
</comment>
<dbReference type="InterPro" id="IPR035979">
    <property type="entry name" value="RBD_domain_sf"/>
</dbReference>